<dbReference type="HAMAP" id="MF_01361">
    <property type="entry name" value="UPF0391"/>
    <property type="match status" value="1"/>
</dbReference>
<keyword evidence="3 5" id="KW-1133">Transmembrane helix</keyword>
<evidence type="ECO:0000256" key="2">
    <source>
        <dbReference type="ARBA" id="ARBA00022692"/>
    </source>
</evidence>
<feature type="transmembrane region" description="Helical" evidence="5">
    <location>
        <begin position="35"/>
        <end position="56"/>
    </location>
</feature>
<dbReference type="Proteomes" id="UP001597521">
    <property type="component" value="Unassembled WGS sequence"/>
</dbReference>
<dbReference type="PIRSF" id="PIRSF036466">
    <property type="entry name" value="UCP036466"/>
    <property type="match status" value="1"/>
</dbReference>
<evidence type="ECO:0000256" key="1">
    <source>
        <dbReference type="ARBA" id="ARBA00022475"/>
    </source>
</evidence>
<evidence type="ECO:0000256" key="5">
    <source>
        <dbReference type="HAMAP-Rule" id="MF_01361"/>
    </source>
</evidence>
<evidence type="ECO:0000256" key="3">
    <source>
        <dbReference type="ARBA" id="ARBA00022989"/>
    </source>
</evidence>
<sequence length="57" mass="5835">MLNLLIVLVIVAIIAGALGFTELSRGAATAAKIVFAIMLIGIVLLLILAAMGLAILF</sequence>
<dbReference type="InterPro" id="IPR009760">
    <property type="entry name" value="DUF1328"/>
</dbReference>
<name>A0ABW5QGC3_9HYPH</name>
<accession>A0ABW5QGC3</accession>
<evidence type="ECO:0000313" key="7">
    <source>
        <dbReference type="Proteomes" id="UP001597521"/>
    </source>
</evidence>
<dbReference type="RefSeq" id="WP_386831734.1">
    <property type="nucleotide sequence ID" value="NZ_JBHUNP010000001.1"/>
</dbReference>
<keyword evidence="1 5" id="KW-1003">Cell membrane</keyword>
<reference evidence="7" key="1">
    <citation type="journal article" date="2019" name="Int. J. Syst. Evol. Microbiol.">
        <title>The Global Catalogue of Microorganisms (GCM) 10K type strain sequencing project: providing services to taxonomists for standard genome sequencing and annotation.</title>
        <authorList>
            <consortium name="The Broad Institute Genomics Platform"/>
            <consortium name="The Broad Institute Genome Sequencing Center for Infectious Disease"/>
            <person name="Wu L."/>
            <person name="Ma J."/>
        </authorList>
    </citation>
    <scope>NUCLEOTIDE SEQUENCE [LARGE SCALE GENOMIC DNA]</scope>
    <source>
        <strain evidence="7">CCM 7427</strain>
    </source>
</reference>
<comment type="caution">
    <text evidence="6">The sequence shown here is derived from an EMBL/GenBank/DDBJ whole genome shotgun (WGS) entry which is preliminary data.</text>
</comment>
<dbReference type="Pfam" id="PF07043">
    <property type="entry name" value="DUF1328"/>
    <property type="match status" value="1"/>
</dbReference>
<evidence type="ECO:0000256" key="4">
    <source>
        <dbReference type="ARBA" id="ARBA00023136"/>
    </source>
</evidence>
<comment type="similarity">
    <text evidence="5">Belongs to the UPF0391 family.</text>
</comment>
<gene>
    <name evidence="6" type="ORF">ACFSX5_03270</name>
</gene>
<comment type="subcellular location">
    <subcellularLocation>
        <location evidence="5">Cell membrane</location>
        <topology evidence="5">Single-pass membrane protein</topology>
    </subcellularLocation>
</comment>
<keyword evidence="4 5" id="KW-0472">Membrane</keyword>
<keyword evidence="2 5" id="KW-0812">Transmembrane</keyword>
<dbReference type="EMBL" id="JBHUNP010000001">
    <property type="protein sequence ID" value="MFD2646810.1"/>
    <property type="molecule type" value="Genomic_DNA"/>
</dbReference>
<proteinExistence type="inferred from homology"/>
<evidence type="ECO:0000313" key="6">
    <source>
        <dbReference type="EMBL" id="MFD2646810.1"/>
    </source>
</evidence>
<protein>
    <recommendedName>
        <fullName evidence="5">UPF0391 membrane protein ACFSX5_03270</fullName>
    </recommendedName>
</protein>
<keyword evidence="7" id="KW-1185">Reference proteome</keyword>
<organism evidence="6 7">
    <name type="scientific">Devosia albogilva</name>
    <dbReference type="NCBI Taxonomy" id="429726"/>
    <lineage>
        <taxon>Bacteria</taxon>
        <taxon>Pseudomonadati</taxon>
        <taxon>Pseudomonadota</taxon>
        <taxon>Alphaproteobacteria</taxon>
        <taxon>Hyphomicrobiales</taxon>
        <taxon>Devosiaceae</taxon>
        <taxon>Devosia</taxon>
    </lineage>
</organism>